<proteinExistence type="predicted"/>
<organism evidence="2 3">
    <name type="scientific">Setaria digitata</name>
    <dbReference type="NCBI Taxonomy" id="48799"/>
    <lineage>
        <taxon>Eukaryota</taxon>
        <taxon>Metazoa</taxon>
        <taxon>Ecdysozoa</taxon>
        <taxon>Nematoda</taxon>
        <taxon>Chromadorea</taxon>
        <taxon>Rhabditida</taxon>
        <taxon>Spirurina</taxon>
        <taxon>Spiruromorpha</taxon>
        <taxon>Filarioidea</taxon>
        <taxon>Setariidae</taxon>
        <taxon>Setaria</taxon>
    </lineage>
</organism>
<dbReference type="InterPro" id="IPR049039">
    <property type="entry name" value="RMD1-3_a_helical_rpt"/>
</dbReference>
<dbReference type="PANTHER" id="PTHR16056">
    <property type="entry name" value="REGULATOR OF MICROTUBULE DYNAMICS PROTEIN"/>
    <property type="match status" value="1"/>
</dbReference>
<feature type="compositionally biased region" description="Basic and acidic residues" evidence="1">
    <location>
        <begin position="254"/>
        <end position="263"/>
    </location>
</feature>
<dbReference type="InterPro" id="IPR011990">
    <property type="entry name" value="TPR-like_helical_dom_sf"/>
</dbReference>
<dbReference type="GO" id="GO:0005739">
    <property type="term" value="C:mitochondrion"/>
    <property type="evidence" value="ECO:0007669"/>
    <property type="project" value="TreeGrafter"/>
</dbReference>
<dbReference type="GO" id="GO:0097431">
    <property type="term" value="C:mitotic spindle pole"/>
    <property type="evidence" value="ECO:0007669"/>
    <property type="project" value="TreeGrafter"/>
</dbReference>
<protein>
    <submittedName>
        <fullName evidence="3">Uncharacterized protein</fullName>
    </submittedName>
</protein>
<evidence type="ECO:0000256" key="1">
    <source>
        <dbReference type="SAM" id="MobiDB-lite"/>
    </source>
</evidence>
<evidence type="ECO:0000313" key="3">
    <source>
        <dbReference type="WBParaSite" id="sdigi.contig243.g6590.t1"/>
    </source>
</evidence>
<dbReference type="WBParaSite" id="sdigi.contig243.g6590.t1">
    <property type="protein sequence ID" value="sdigi.contig243.g6590.t1"/>
    <property type="gene ID" value="sdigi.contig243.g6590"/>
</dbReference>
<keyword evidence="2" id="KW-1185">Reference proteome</keyword>
<sequence length="298" mass="33442">MYGAVDKYLEEYDGQQAYELVKKMISEKEETNVGLECRLAHACYILSNFCLSKEDDRCHLLEEEKPKSVDYFTHIALDHYYSAYAACKIAYETEPKNTEVLKWSAIITGTLAELSSLSSVERVAYAQEFKKFLDQALVCSPDSSVYHMKGRFCYRMATLSEEEKQDVLNAFGSVPPHTVDEALYNLQKAEELNPGHIDNLIYLAKCYIAKGDEAEAQKHLVMVLELTPADEIDKAQIAEAQLLLTNITENDAEEQNKKGHLENLAETETNSDDTENTTGLTSSSSGEELNTTDSTVLT</sequence>
<dbReference type="GO" id="GO:0008017">
    <property type="term" value="F:microtubule binding"/>
    <property type="evidence" value="ECO:0007669"/>
    <property type="project" value="TreeGrafter"/>
</dbReference>
<accession>A0A915PTE7</accession>
<dbReference type="SUPFAM" id="SSF48452">
    <property type="entry name" value="TPR-like"/>
    <property type="match status" value="1"/>
</dbReference>
<dbReference type="Pfam" id="PF21033">
    <property type="entry name" value="RMD1-3"/>
    <property type="match status" value="1"/>
</dbReference>
<dbReference type="Gene3D" id="1.25.40.10">
    <property type="entry name" value="Tetratricopeptide repeat domain"/>
    <property type="match status" value="1"/>
</dbReference>
<reference evidence="3" key="1">
    <citation type="submission" date="2022-11" db="UniProtKB">
        <authorList>
            <consortium name="WormBaseParasite"/>
        </authorList>
    </citation>
    <scope>IDENTIFICATION</scope>
</reference>
<dbReference type="GO" id="GO:0005876">
    <property type="term" value="C:spindle microtubule"/>
    <property type="evidence" value="ECO:0007669"/>
    <property type="project" value="TreeGrafter"/>
</dbReference>
<name>A0A915PTE7_9BILA</name>
<feature type="region of interest" description="Disordered" evidence="1">
    <location>
        <begin position="253"/>
        <end position="298"/>
    </location>
</feature>
<dbReference type="Proteomes" id="UP000887581">
    <property type="component" value="Unplaced"/>
</dbReference>
<dbReference type="PANTHER" id="PTHR16056:SF36">
    <property type="entry name" value="TETRATRICOPEPTIDE REPEAT PROTEIN"/>
    <property type="match status" value="1"/>
</dbReference>
<evidence type="ECO:0000313" key="2">
    <source>
        <dbReference type="Proteomes" id="UP000887581"/>
    </source>
</evidence>
<dbReference type="AlphaFoldDB" id="A0A915PTE7"/>
<feature type="compositionally biased region" description="Low complexity" evidence="1">
    <location>
        <begin position="276"/>
        <end position="292"/>
    </location>
</feature>